<dbReference type="EMBL" id="SPHZ02000009">
    <property type="protein sequence ID" value="KAF0901105.1"/>
    <property type="molecule type" value="Genomic_DNA"/>
</dbReference>
<dbReference type="Proteomes" id="UP000479710">
    <property type="component" value="Unassembled WGS sequence"/>
</dbReference>
<dbReference type="AlphaFoldDB" id="A0A6G1CKC3"/>
<name>A0A6G1CKC3_9ORYZ</name>
<evidence type="ECO:0000313" key="2">
    <source>
        <dbReference type="EMBL" id="KAF0901105.1"/>
    </source>
</evidence>
<comment type="caution">
    <text evidence="2">The sequence shown here is derived from an EMBL/GenBank/DDBJ whole genome shotgun (WGS) entry which is preliminary data.</text>
</comment>
<evidence type="ECO:0000256" key="1">
    <source>
        <dbReference type="SAM" id="MobiDB-lite"/>
    </source>
</evidence>
<gene>
    <name evidence="2" type="ORF">E2562_037963</name>
</gene>
<reference evidence="2 3" key="1">
    <citation type="submission" date="2019-11" db="EMBL/GenBank/DDBJ databases">
        <title>Whole genome sequence of Oryza granulata.</title>
        <authorList>
            <person name="Li W."/>
        </authorList>
    </citation>
    <scope>NUCLEOTIDE SEQUENCE [LARGE SCALE GENOMIC DNA]</scope>
    <source>
        <strain evidence="3">cv. Menghai</strain>
        <tissue evidence="2">Leaf</tissue>
    </source>
</reference>
<protein>
    <recommendedName>
        <fullName evidence="4">DUF834 domain-containing protein</fullName>
    </recommendedName>
</protein>
<proteinExistence type="predicted"/>
<sequence length="162" mass="16978">MKQSAEEEDTAAGSRADGRLHNGRRGEEEPQPAAVEDEAATGSCGGGDEPHRDGRRRVAEPQPAACGGQGRDGRPWRRRRMSGSVRKMRPTTAAPLDVGLGTGASAPYARPTREDEAATGSRGGRAAGSPSVAEPPISLTPRRAAVEDEPPGHRASPSRRLV</sequence>
<feature type="compositionally biased region" description="Basic residues" evidence="1">
    <location>
        <begin position="76"/>
        <end position="89"/>
    </location>
</feature>
<accession>A0A6G1CKC3</accession>
<feature type="compositionally biased region" description="Basic and acidic residues" evidence="1">
    <location>
        <begin position="48"/>
        <end position="59"/>
    </location>
</feature>
<keyword evidence="3" id="KW-1185">Reference proteome</keyword>
<organism evidence="2 3">
    <name type="scientific">Oryza meyeriana var. granulata</name>
    <dbReference type="NCBI Taxonomy" id="110450"/>
    <lineage>
        <taxon>Eukaryota</taxon>
        <taxon>Viridiplantae</taxon>
        <taxon>Streptophyta</taxon>
        <taxon>Embryophyta</taxon>
        <taxon>Tracheophyta</taxon>
        <taxon>Spermatophyta</taxon>
        <taxon>Magnoliopsida</taxon>
        <taxon>Liliopsida</taxon>
        <taxon>Poales</taxon>
        <taxon>Poaceae</taxon>
        <taxon>BOP clade</taxon>
        <taxon>Oryzoideae</taxon>
        <taxon>Oryzeae</taxon>
        <taxon>Oryzinae</taxon>
        <taxon>Oryza</taxon>
        <taxon>Oryza meyeriana</taxon>
    </lineage>
</organism>
<feature type="region of interest" description="Disordered" evidence="1">
    <location>
        <begin position="1"/>
        <end position="162"/>
    </location>
</feature>
<evidence type="ECO:0008006" key="4">
    <source>
        <dbReference type="Google" id="ProtNLM"/>
    </source>
</evidence>
<evidence type="ECO:0000313" key="3">
    <source>
        <dbReference type="Proteomes" id="UP000479710"/>
    </source>
</evidence>
<feature type="compositionally biased region" description="Basic and acidic residues" evidence="1">
    <location>
        <begin position="16"/>
        <end position="28"/>
    </location>
</feature>
<feature type="compositionally biased region" description="Acidic residues" evidence="1">
    <location>
        <begin position="1"/>
        <end position="10"/>
    </location>
</feature>